<feature type="transmembrane region" description="Helical" evidence="1">
    <location>
        <begin position="56"/>
        <end position="74"/>
    </location>
</feature>
<feature type="transmembrane region" description="Helical" evidence="1">
    <location>
        <begin position="142"/>
        <end position="167"/>
    </location>
</feature>
<proteinExistence type="predicted"/>
<dbReference type="Proteomes" id="UP000661077">
    <property type="component" value="Unassembled WGS sequence"/>
</dbReference>
<evidence type="ECO:0000256" key="1">
    <source>
        <dbReference type="SAM" id="Phobius"/>
    </source>
</evidence>
<organism evidence="2 3">
    <name type="scientific">Steroidobacter gossypii</name>
    <dbReference type="NCBI Taxonomy" id="2805490"/>
    <lineage>
        <taxon>Bacteria</taxon>
        <taxon>Pseudomonadati</taxon>
        <taxon>Pseudomonadota</taxon>
        <taxon>Gammaproteobacteria</taxon>
        <taxon>Steroidobacterales</taxon>
        <taxon>Steroidobacteraceae</taxon>
        <taxon>Steroidobacter</taxon>
    </lineage>
</organism>
<evidence type="ECO:0000313" key="3">
    <source>
        <dbReference type="Proteomes" id="UP000661077"/>
    </source>
</evidence>
<evidence type="ECO:0000313" key="2">
    <source>
        <dbReference type="EMBL" id="MBM0105022.1"/>
    </source>
</evidence>
<feature type="transmembrane region" description="Helical" evidence="1">
    <location>
        <begin position="101"/>
        <end position="121"/>
    </location>
</feature>
<dbReference type="EMBL" id="JAEVLS010000002">
    <property type="protein sequence ID" value="MBM0105022.1"/>
    <property type="molecule type" value="Genomic_DNA"/>
</dbReference>
<protein>
    <submittedName>
        <fullName evidence="2">Uncharacterized protein</fullName>
    </submittedName>
</protein>
<sequence>MLNLSIVGLTFIYATIVANARFDWLSTYYLIGAVFVVGVGVILGTLPQVRIRSFRLHLWIIGICACFLLMWWAAGTDSFSGQQVNDLSLVEAVSKFAPRMLLLYLGLLLSSQAAPAIKDFFHRFLATPTTAFTDTLIKVRAAFYIVLLVVGMCALLTGGLPTLHFIFENVAGLFGTVK</sequence>
<dbReference type="RefSeq" id="WP_203167090.1">
    <property type="nucleotide sequence ID" value="NZ_JAEVLS010000002.1"/>
</dbReference>
<accession>A0ABS1WVM6</accession>
<keyword evidence="1" id="KW-1133">Transmembrane helix</keyword>
<feature type="transmembrane region" description="Helical" evidence="1">
    <location>
        <begin position="28"/>
        <end position="49"/>
    </location>
</feature>
<keyword evidence="1" id="KW-0812">Transmembrane</keyword>
<keyword evidence="1" id="KW-0472">Membrane</keyword>
<reference evidence="2 3" key="1">
    <citation type="journal article" date="2021" name="Int. J. Syst. Evol. Microbiol.">
        <title>Steroidobacter gossypii sp. nov., isolated from soil of cotton cropping field.</title>
        <authorList>
            <person name="Huang R."/>
            <person name="Yang S."/>
            <person name="Zhen C."/>
            <person name="Liu W."/>
        </authorList>
    </citation>
    <scope>NUCLEOTIDE SEQUENCE [LARGE SCALE GENOMIC DNA]</scope>
    <source>
        <strain evidence="2 3">S1-65</strain>
    </source>
</reference>
<comment type="caution">
    <text evidence="2">The sequence shown here is derived from an EMBL/GenBank/DDBJ whole genome shotgun (WGS) entry which is preliminary data.</text>
</comment>
<keyword evidence="3" id="KW-1185">Reference proteome</keyword>
<gene>
    <name evidence="2" type="ORF">JM946_09690</name>
</gene>
<name>A0ABS1WVM6_9GAMM</name>